<evidence type="ECO:0000256" key="2">
    <source>
        <dbReference type="ARBA" id="ARBA00022833"/>
    </source>
</evidence>
<dbReference type="InterPro" id="IPR021858">
    <property type="entry name" value="Fun_TF"/>
</dbReference>
<evidence type="ECO:0000256" key="3">
    <source>
        <dbReference type="ARBA" id="ARBA00023015"/>
    </source>
</evidence>
<dbReference type="PANTHER" id="PTHR37534:SF24">
    <property type="entry name" value="MISCELLANEOUS ZN(II)2CYS6 TRANSCRIPTION FACTOR (EUROFUNG)-RELATED"/>
    <property type="match status" value="1"/>
</dbReference>
<organism evidence="7 8">
    <name type="scientific">Coniochaeta ligniaria NRRL 30616</name>
    <dbReference type="NCBI Taxonomy" id="1408157"/>
    <lineage>
        <taxon>Eukaryota</taxon>
        <taxon>Fungi</taxon>
        <taxon>Dikarya</taxon>
        <taxon>Ascomycota</taxon>
        <taxon>Pezizomycotina</taxon>
        <taxon>Sordariomycetes</taxon>
        <taxon>Sordariomycetidae</taxon>
        <taxon>Coniochaetales</taxon>
        <taxon>Coniochaetaceae</taxon>
        <taxon>Coniochaeta</taxon>
    </lineage>
</organism>
<dbReference type="Pfam" id="PF11951">
    <property type="entry name" value="Fungal_trans_2"/>
    <property type="match status" value="1"/>
</dbReference>
<evidence type="ECO:0000256" key="5">
    <source>
        <dbReference type="ARBA" id="ARBA00023163"/>
    </source>
</evidence>
<dbReference type="InParanoid" id="A0A1J7IWA9"/>
<protein>
    <submittedName>
        <fullName evidence="7">Uncharacterized protein</fullName>
    </submittedName>
</protein>
<gene>
    <name evidence="7" type="ORF">CONLIGDRAFT_573874</name>
</gene>
<reference evidence="7 8" key="1">
    <citation type="submission" date="2016-10" db="EMBL/GenBank/DDBJ databases">
        <title>Draft genome sequence of Coniochaeta ligniaria NRRL30616, a lignocellulolytic fungus for bioabatement of inhibitors in plant biomass hydrolysates.</title>
        <authorList>
            <consortium name="DOE Joint Genome Institute"/>
            <person name="Jimenez D.J."/>
            <person name="Hector R.E."/>
            <person name="Riley R."/>
            <person name="Sun H."/>
            <person name="Grigoriev I.V."/>
            <person name="Van Elsas J.D."/>
            <person name="Nichols N.N."/>
        </authorList>
    </citation>
    <scope>NUCLEOTIDE SEQUENCE [LARGE SCALE GENOMIC DNA]</scope>
    <source>
        <strain evidence="7 8">NRRL 30616</strain>
    </source>
</reference>
<sequence>METPSEAASDTAHYFFGPQQPHLTATGSLSNLAVTPSDQSLDQWSPSSAIFRPDEFSQHLDYQSTREELRCLILNTAQSAAATRQATPVESNPRGSESQDAVKILAAPGRLKYLQNYIDQVAPWLDMFDSDRAFGIQVPSLAKSSPALLCAILALSARQMERKEGRRNSFTSLELYQEAIRRLAPLLHSRDMQVIPICVILCCLEMMSASAQDWRRHLEGCAALFHTFGVHGFTKDLLQAVFWCYARMVTDVCAALISDGAKSTLLPPCQWLPLGPESDLQQARQLFRSTEHPDMHANYAVYLCARVCELISKRTRFVELGEPNGCTAQEFEAAWLALWEELQAWLADRPADFLPVSTVDTKPFPGILFSRWSAISSTQLFHTACVLMLDMMPRQIKGRLSLGVNGSRLWHAKRICGISATNPHHGCLNNAIQPLWVAGKLLSHQSEHEALVELIWSIETSTGWGTCWRIADLEAVWGYKVRRNGASVGAEWAIPA</sequence>
<dbReference type="PANTHER" id="PTHR37534">
    <property type="entry name" value="TRANSCRIPTIONAL ACTIVATOR PROTEIN UGA3"/>
    <property type="match status" value="1"/>
</dbReference>
<proteinExistence type="predicted"/>
<dbReference type="GO" id="GO:0000976">
    <property type="term" value="F:transcription cis-regulatory region binding"/>
    <property type="evidence" value="ECO:0007669"/>
    <property type="project" value="TreeGrafter"/>
</dbReference>
<dbReference type="GO" id="GO:0003700">
    <property type="term" value="F:DNA-binding transcription factor activity"/>
    <property type="evidence" value="ECO:0007669"/>
    <property type="project" value="TreeGrafter"/>
</dbReference>
<dbReference type="CDD" id="cd12148">
    <property type="entry name" value="fungal_TF_MHR"/>
    <property type="match status" value="1"/>
</dbReference>
<comment type="subcellular location">
    <subcellularLocation>
        <location evidence="1">Nucleus</location>
    </subcellularLocation>
</comment>
<dbReference type="OrthoDB" id="415590at2759"/>
<accession>A0A1J7IWA9</accession>
<keyword evidence="8" id="KW-1185">Reference proteome</keyword>
<keyword evidence="3" id="KW-0805">Transcription regulation</keyword>
<name>A0A1J7IWA9_9PEZI</name>
<dbReference type="GO" id="GO:0005634">
    <property type="term" value="C:nucleus"/>
    <property type="evidence" value="ECO:0007669"/>
    <property type="project" value="UniProtKB-SubCell"/>
</dbReference>
<evidence type="ECO:0000256" key="1">
    <source>
        <dbReference type="ARBA" id="ARBA00004123"/>
    </source>
</evidence>
<evidence type="ECO:0000256" key="4">
    <source>
        <dbReference type="ARBA" id="ARBA00023125"/>
    </source>
</evidence>
<evidence type="ECO:0000313" key="7">
    <source>
        <dbReference type="EMBL" id="OIW31451.1"/>
    </source>
</evidence>
<evidence type="ECO:0000256" key="6">
    <source>
        <dbReference type="ARBA" id="ARBA00023242"/>
    </source>
</evidence>
<dbReference type="STRING" id="1408157.A0A1J7IWA9"/>
<evidence type="ECO:0000313" key="8">
    <source>
        <dbReference type="Proteomes" id="UP000182658"/>
    </source>
</evidence>
<dbReference type="Proteomes" id="UP000182658">
    <property type="component" value="Unassembled WGS sequence"/>
</dbReference>
<keyword evidence="4" id="KW-0238">DNA-binding</keyword>
<keyword evidence="2" id="KW-0862">Zinc</keyword>
<dbReference type="GO" id="GO:0045944">
    <property type="term" value="P:positive regulation of transcription by RNA polymerase II"/>
    <property type="evidence" value="ECO:0007669"/>
    <property type="project" value="TreeGrafter"/>
</dbReference>
<dbReference type="EMBL" id="KV875096">
    <property type="protein sequence ID" value="OIW31451.1"/>
    <property type="molecule type" value="Genomic_DNA"/>
</dbReference>
<keyword evidence="5" id="KW-0804">Transcription</keyword>
<dbReference type="AlphaFoldDB" id="A0A1J7IWA9"/>
<keyword evidence="6" id="KW-0539">Nucleus</keyword>